<dbReference type="SUPFAM" id="SSF48371">
    <property type="entry name" value="ARM repeat"/>
    <property type="match status" value="4"/>
</dbReference>
<dbReference type="FunFam" id="1.25.10.10:FF:000090">
    <property type="entry name" value="eIF-2-alpha kinase activator GCN1"/>
    <property type="match status" value="1"/>
</dbReference>
<reference evidence="7 8" key="1">
    <citation type="journal article" date="2019" name="BMC Genomics">
        <title>Chromosome level assembly and comparative genome analysis confirm lager-brewing yeasts originated from a single hybridization.</title>
        <authorList>
            <person name="Salazar A.N."/>
            <person name="Gorter de Vries A.R."/>
            <person name="van den Broek M."/>
            <person name="Brouwers N."/>
            <person name="de la Torre Cortes P."/>
            <person name="Kuijpers N.G.A."/>
            <person name="Daran J.G."/>
            <person name="Abeel T."/>
        </authorList>
    </citation>
    <scope>NUCLEOTIDE SEQUENCE [LARGE SCALE GENOMIC DNA]</scope>
    <source>
        <strain evidence="7 8">CBS 1483</strain>
    </source>
</reference>
<organism evidence="7 8">
    <name type="scientific">Saccharomyces pastorianus</name>
    <name type="common">Lager yeast</name>
    <name type="synonym">Saccharomyces cerevisiae x Saccharomyces eubayanus</name>
    <dbReference type="NCBI Taxonomy" id="27292"/>
    <lineage>
        <taxon>Eukaryota</taxon>
        <taxon>Fungi</taxon>
        <taxon>Dikarya</taxon>
        <taxon>Ascomycota</taxon>
        <taxon>Saccharomycotina</taxon>
        <taxon>Saccharomycetes</taxon>
        <taxon>Saccharomycetales</taxon>
        <taxon>Saccharomycetaceae</taxon>
        <taxon>Saccharomyces</taxon>
    </lineage>
</organism>
<dbReference type="GO" id="GO:0034198">
    <property type="term" value="P:cellular response to amino acid starvation"/>
    <property type="evidence" value="ECO:0007669"/>
    <property type="project" value="TreeGrafter"/>
</dbReference>
<dbReference type="SMART" id="SM01349">
    <property type="entry name" value="TOG"/>
    <property type="match status" value="1"/>
</dbReference>
<protein>
    <recommendedName>
        <fullName evidence="3">eIF-2-alpha kinase activator GCN1</fullName>
    </recommendedName>
</protein>
<feature type="repeat" description="HEAT" evidence="4">
    <location>
        <begin position="1952"/>
        <end position="1989"/>
    </location>
</feature>
<dbReference type="Gene3D" id="1.25.10.10">
    <property type="entry name" value="Leucine-rich Repeat Variant"/>
    <property type="match status" value="6"/>
</dbReference>
<dbReference type="PROSITE" id="PS50077">
    <property type="entry name" value="HEAT_REPEAT"/>
    <property type="match status" value="4"/>
</dbReference>
<feature type="domain" description="TOG" evidence="6">
    <location>
        <begin position="1325"/>
        <end position="1548"/>
    </location>
</feature>
<dbReference type="Proteomes" id="UP000501346">
    <property type="component" value="Chromosome SeVII-ScVII"/>
</dbReference>
<dbReference type="InterPro" id="IPR056810">
    <property type="entry name" value="GNC1-like_N"/>
</dbReference>
<dbReference type="FunFam" id="1.25.10.10:FF:000096">
    <property type="entry name" value="eIF-2-alpha kinase activator gcn1"/>
    <property type="match status" value="1"/>
</dbReference>
<dbReference type="EMBL" id="CP049004">
    <property type="protein sequence ID" value="QID84907.1"/>
    <property type="molecule type" value="Genomic_DNA"/>
</dbReference>
<dbReference type="Pfam" id="PF25801">
    <property type="entry name" value="HEAT_GCN1_C_2"/>
    <property type="match status" value="1"/>
</dbReference>
<evidence type="ECO:0000256" key="5">
    <source>
        <dbReference type="SAM" id="Coils"/>
    </source>
</evidence>
<dbReference type="Pfam" id="PF12074">
    <property type="entry name" value="Gcn1_N"/>
    <property type="match status" value="2"/>
</dbReference>
<dbReference type="PANTHER" id="PTHR23346:SF7">
    <property type="entry name" value="STALLED RIBOSOME SENSOR GCN1"/>
    <property type="match status" value="1"/>
</dbReference>
<dbReference type="FunFam" id="1.25.10.10:FF:001254">
    <property type="entry name" value="eIF-2-alpha kinase activator GCN1"/>
    <property type="match status" value="1"/>
</dbReference>
<dbReference type="InterPro" id="IPR034085">
    <property type="entry name" value="TOG"/>
</dbReference>
<feature type="repeat" description="HEAT" evidence="4">
    <location>
        <begin position="1489"/>
        <end position="1527"/>
    </location>
</feature>
<dbReference type="FunFam" id="1.25.10.10:FF:001479">
    <property type="entry name" value="eIF-2-alpha kinase activator GCN1"/>
    <property type="match status" value="1"/>
</dbReference>
<dbReference type="OrthoDB" id="5148094at2759"/>
<keyword evidence="2" id="KW-0677">Repeat</keyword>
<dbReference type="Pfam" id="PF24984">
    <property type="entry name" value="HEAT_EF3_GNC1"/>
    <property type="match status" value="1"/>
</dbReference>
<dbReference type="InterPro" id="IPR056809">
    <property type="entry name" value="HEAT_GCN1_fung"/>
</dbReference>
<dbReference type="Pfam" id="PF24987">
    <property type="entry name" value="HEAT_EF3_N"/>
    <property type="match status" value="1"/>
</dbReference>
<sequence>MTAILNWEDISPVLEKGTRESHVSKRVPFLQDISQLVRQETLEKPQLSEIAFVLLNTFPIYEDNRSKSLVTSVLLDILNLEPCLLENFIRFISDVVISNPATKAVADYLNLLDWINSFLIFVSHNSNLFEEYIPKLLVVHSYATFGVETILDNQEEGKKSQDKQNQHRKRIRYCIFQATVKAFLKCLKDNDDSISFMKISIKTVLESYSKLKITSVGVVMIMGALTQAALQLLSRQPALHSVLKENSAEKYCEYLGKEVFLGKNPPSSFCLEIGLKPFLKEFVSQELFIKFFIPNIEKAVLRSPEVGFSILSELYAGVSSEKVNLLNAFTSSKLINQYFSSFKSSKEVVRSVSLQSMIILLRKISNTDTTLEDLTKLIDEIFKNIKSNLNADYKSLISKILIEIPLTHYEVSEKTCKGLSPYIGKEGNEAALTLMLNAFFVHYFSLGKPIEDLDKIISAGFADKKPALKKCWFAAFLNNSNAASEEVILNFIDGCLEFVKDSIIHYQTHGHACILASIEFTNKILALDNTELNDRVMQLIETLPENSSIGDAILTAALSTELSIENRIHAVNLLQELFYKKPEFIGFSVIDAIERRMRVQELIPQQNTSFKYVTSVLLAITSELPDKEASIKVLINALVIAQWNIFNIKNGWAGLVLRARLDPAEVVKEHASVIMEKILEITGSCEWIDTIYGACGLQAAAYAAFIQPTEFTPILCKTIEADLTADDFSRLSEEDFEIFAGEEGVLVVDVLEESMNKKLSNKNSKEYETLMWEQKIRKEQAKKNVKKLSKEEQELVNEQLAKESAVRSHVSEISTRLKRGIRLVSELSKAACLVQNGIAIWFPLAVTKLLYLCSEPNISKLTEDVNIVFLQLSQNVSERLGNIRLFLGLATLRVHNANGISQDYLQEPLVELLTRVLFRIKFVSNQAAIDPISLTYILPLLINVLEKGKAIALKNADKPVVKAEFVEEDEEEEHLLLAMEIISVHAEAFEDPSIPRISIVEVLLSLLSLPSKAKIAKDCFNALCQSISVAPNQEDLDMILSNLLSPNQFVRSTILETLDNEFELEPFMKYSPEVFICRFDSDPSNREIADFIWEFNKFVVNDELLKSLFPLFNQDDSGLRLFAANAYAFGAVSLFTSEENSSKDYLNDLLNFYKEKAKPLEPILDQFGLVLVSASEQKDPWQGRSTVAITLKIMAKAFSAEDDTVVNIIKFLVDDGGLVDREPIVRQEMKEAGVELITLHGSQNSKDLIPIFEEALSSSTDSALKENVIILYGTLARHLQQSDARIHTIIERLLSTLDTPSADIQQAVSACIAPLVFQFKQKVGDYLGILMEKLLNPTVASSMRKGAAWGIAGLVKGYGISALSEFDIIRNLIEAAEDKKEPKRRESVGFCFQYLSESLGKFFEPYVIEILPNILKNLGDAVPEVRDATARATKAIMAHTTGYGVKKLIPVAVSNLDEIAWRTKRGSVQLLGNMAYLDPTQLSASLSTIVPEIVGVLNDSHKEVRKAADESLKRFGEVIRNPEIQKLVPVLLQAIGDPTKYTEEALDSLIQTQFVHYIDGPSLALIIHIIHRGMHDRSANIKRKACKIVGNMAILVDTKDLIPYLQQLIDEVEIAMVDPVPNTRATAARALGALVERLGEEQFPDLIPRLLDTLSDESKSGDRLGSAQALAEVISGLGLTKLDEMLPTILAGVTNFRAYIREGFMPLLLFLPVCFGSQFAPYINQIIQPILSGLADNDENIRDTALKAGKLIVKNYATKAVDLLLPELERGMFDENDRIRLSSVQLTGELLFQVTGISSRNEFSEEDGDHNGEFSGKLVDVLGQDRRDRILAALFVCRNDTSGIVRATTVDIWKALVPNTPRAVKEILPTLTGMIVTHLASSSNVLRNIAAQTLGDLVRRVGGNALSQLLPSLEESLIETSNSDSRQGVCIALYELIESASTETISQFQSTIVNIIRTALIDESATVREAAALSFDVFQDVVGKTAVDEVLPYLLHMLESSDNSDFALLGLQEIMSKKSDVIFPILIPTLLAPPIDAFRASALGSLAEVAGSALYKRLSIIINALVDAIIGTSEDESTKGALELALDRVFLSVNDDEGLHPLLQQIMSLLKSDNIEKRIAILERLPNFFDKTVLDFDVYIPNFVSHAILSLDDEDQRVVNGNFNALSTLLKKVDKPTLEKLVKPAKQSLALTGRQGQDVAAFKLPRGPNCVLPIFLHGLMYGSNDEREESALAIADVVSKTPAANLKPFVSVITGPLIRVVGERFSSDIKAAILFALNVLFIKIPMFLRPFIPQLQRTFVKSLSDATNETLRLRAAKALGALIEHQPRVDPLVIELVTGAKQATDEGVKTAMLKALLEVIMKAGSKLNENSKTNIVNLVEEEMLGSNDKLAVAYAKLIGSLSEILSNDEAHKILQDKVLNADLDGETGKFAILTLNSFLKDAPTHIFNTGLIDEFVSYILNAIRSPDVYFGENGTIAAGKLLLLEGEKRSPFVKKDAAEPFKIGDENINLLINELSKAVLQPASNSTDVRRLALVVIRTLARFKFDECIKQYFDVVGPSVFSCLRDPVIPIKLAAEKAYLALFKLVEEDDMHTFNEWFAKISDRGSSIETVTGTTIQLRSVGDYTKRVGKRLANVERERIAAGGDAETMFSDRFEDEREIWAVGGVELTTDI</sequence>
<dbReference type="GO" id="GO:0030295">
    <property type="term" value="F:protein kinase activator activity"/>
    <property type="evidence" value="ECO:0007669"/>
    <property type="project" value="UniProtKB-ARBA"/>
</dbReference>
<dbReference type="InterPro" id="IPR057546">
    <property type="entry name" value="HEAT_GCN1"/>
</dbReference>
<dbReference type="Pfam" id="PF24916">
    <property type="entry name" value="HEAT_GCN1_fung"/>
    <property type="match status" value="1"/>
</dbReference>
<comment type="similarity">
    <text evidence="1">Belongs to the GCN1 family.</text>
</comment>
<dbReference type="Pfam" id="PF24993">
    <property type="entry name" value="GNC1_N"/>
    <property type="match status" value="1"/>
</dbReference>
<dbReference type="InterPro" id="IPR021133">
    <property type="entry name" value="HEAT_type_2"/>
</dbReference>
<dbReference type="Pfam" id="PF23271">
    <property type="entry name" value="HEAT_GCN1"/>
    <property type="match status" value="1"/>
</dbReference>
<feature type="repeat" description="HEAT" evidence="4">
    <location>
        <begin position="1601"/>
        <end position="1646"/>
    </location>
</feature>
<accession>A0A6C1E871</accession>
<feature type="repeat" description="HEAT" evidence="4">
    <location>
        <begin position="1646"/>
        <end position="1685"/>
    </location>
</feature>
<keyword evidence="8" id="KW-1185">Reference proteome</keyword>
<dbReference type="PANTHER" id="PTHR23346">
    <property type="entry name" value="TRANSLATIONAL ACTIVATOR GCN1-RELATED"/>
    <property type="match status" value="1"/>
</dbReference>
<evidence type="ECO:0000313" key="7">
    <source>
        <dbReference type="EMBL" id="QID84907.1"/>
    </source>
</evidence>
<evidence type="ECO:0000256" key="3">
    <source>
        <dbReference type="ARBA" id="ARBA00072275"/>
    </source>
</evidence>
<evidence type="ECO:0000256" key="2">
    <source>
        <dbReference type="ARBA" id="ARBA00022737"/>
    </source>
</evidence>
<evidence type="ECO:0000256" key="4">
    <source>
        <dbReference type="PROSITE-ProRule" id="PRU00103"/>
    </source>
</evidence>
<proteinExistence type="inferred from homology"/>
<feature type="coiled-coil region" evidence="5">
    <location>
        <begin position="771"/>
        <end position="798"/>
    </location>
</feature>
<evidence type="ECO:0000313" key="8">
    <source>
        <dbReference type="Proteomes" id="UP000501346"/>
    </source>
</evidence>
<evidence type="ECO:0000256" key="1">
    <source>
        <dbReference type="ARBA" id="ARBA00007366"/>
    </source>
</evidence>
<dbReference type="InterPro" id="IPR022716">
    <property type="entry name" value="Gcn1_N"/>
</dbReference>
<evidence type="ECO:0000259" key="6">
    <source>
        <dbReference type="SMART" id="SM01349"/>
    </source>
</evidence>
<keyword evidence="5" id="KW-0175">Coiled coil</keyword>
<gene>
    <name evidence="7" type="primary">GCN1</name>
    <name evidence="7" type="ORF">GRS66_007445</name>
</gene>
<dbReference type="InterPro" id="IPR016024">
    <property type="entry name" value="ARM-type_fold"/>
</dbReference>
<dbReference type="GO" id="GO:0005829">
    <property type="term" value="C:cytosol"/>
    <property type="evidence" value="ECO:0007669"/>
    <property type="project" value="TreeGrafter"/>
</dbReference>
<dbReference type="InterPro" id="IPR011989">
    <property type="entry name" value="ARM-like"/>
</dbReference>
<name>A0A6C1E871_SACPS</name>
<dbReference type="GO" id="GO:1904688">
    <property type="term" value="P:regulation of cytoplasmic translational initiation"/>
    <property type="evidence" value="ECO:0007669"/>
    <property type="project" value="UniProtKB-ARBA"/>
</dbReference>